<name>A0ABT4DMI0_FUSSI</name>
<dbReference type="Proteomes" id="UP001062738">
    <property type="component" value="Unassembled WGS sequence"/>
</dbReference>
<dbReference type="RefSeq" id="WP_265152373.1">
    <property type="nucleotide sequence ID" value="NZ_JAOXXL010000021.1"/>
</dbReference>
<dbReference type="PANTHER" id="PTHR34825:SF1">
    <property type="entry name" value="AAA-ATPASE-LIKE DOMAIN-CONTAINING PROTEIN"/>
    <property type="match status" value="1"/>
</dbReference>
<evidence type="ECO:0000259" key="1">
    <source>
        <dbReference type="Pfam" id="PF09820"/>
    </source>
</evidence>
<organism evidence="2 3">
    <name type="scientific">Fusobacterium simiae</name>
    <dbReference type="NCBI Taxonomy" id="855"/>
    <lineage>
        <taxon>Bacteria</taxon>
        <taxon>Fusobacteriati</taxon>
        <taxon>Fusobacteriota</taxon>
        <taxon>Fusobacteriia</taxon>
        <taxon>Fusobacteriales</taxon>
        <taxon>Fusobacteriaceae</taxon>
        <taxon>Fusobacterium</taxon>
    </lineage>
</organism>
<dbReference type="GO" id="GO:0005524">
    <property type="term" value="F:ATP binding"/>
    <property type="evidence" value="ECO:0007669"/>
    <property type="project" value="UniProtKB-KW"/>
</dbReference>
<proteinExistence type="predicted"/>
<dbReference type="EMBL" id="JAOXXL010000021">
    <property type="protein sequence ID" value="MCY7008494.1"/>
    <property type="molecule type" value="Genomic_DNA"/>
</dbReference>
<feature type="domain" description="AAA-ATPase-like" evidence="1">
    <location>
        <begin position="7"/>
        <end position="227"/>
    </location>
</feature>
<evidence type="ECO:0000313" key="3">
    <source>
        <dbReference type="Proteomes" id="UP001062738"/>
    </source>
</evidence>
<dbReference type="Pfam" id="PF08011">
    <property type="entry name" value="PDDEXK_9"/>
    <property type="match status" value="1"/>
</dbReference>
<dbReference type="PANTHER" id="PTHR34825">
    <property type="entry name" value="CONSERVED PROTEIN, WITH A WEAK D-GALACTARATE DEHYDRATASE/ALTRONATE HYDROLASE DOMAIN"/>
    <property type="match status" value="1"/>
</dbReference>
<gene>
    <name evidence="2" type="ORF">OCK72_07555</name>
</gene>
<sequence length="544" mass="64190">MEKGIGIGIEDFKKVINENSFYIDKTKWIEEILKDKSIIKLFTRPRRFGKTLNMSTLKYFFDIKNKDENRKLFNGLDIEKSNYISEQGKYPVIFISMKGIKAQNWNIYLSEIKILLRTLYEEFSYVKDVLSPSEQIEFDKIWFKKDDGEYSNALKNLTAYLYKYYKKEVILLIDEYDNPLITAYEYHYYDDALPFFKVFYGEALKTNPYLKMGIMTGIIRVIKAGIFSDLNNLKVYSILNEKYSDFFGFTQNEVENALKDFNIEYELPDVKSWYDGYKFGNSDVYNPWSILNFLTDKKLIPYWIDTSDNYLINKTLKNASSDTMEALQKLFSGESFEENINGNSDLSVLFDDEEIWELFLFSGYLTIDEKIGEDYENVYALRLPNREVKEFFKQKFIDVNFGESLFRNTMEALKKNKIEGFEKYLQNILLKSTSYYDTSNEDFYHGLILGMTLYLDRDYYVTSNRESGLGRYDVIIEPKNKNNRGFILEFKVAKSEKELDKVSKEAIEQIIDKKYDTLLKERGVKDITLVGIAFFGKILKVSYK</sequence>
<dbReference type="InterPro" id="IPR012547">
    <property type="entry name" value="PDDEXK_9"/>
</dbReference>
<dbReference type="InterPro" id="IPR018631">
    <property type="entry name" value="AAA-ATPase-like_dom"/>
</dbReference>
<reference evidence="2" key="1">
    <citation type="submission" date="2022-09" db="EMBL/GenBank/DDBJ databases">
        <authorList>
            <person name="Zoaiter M."/>
        </authorList>
    </citation>
    <scope>NUCLEOTIDE SEQUENCE</scope>
    <source>
        <strain evidence="2">DSM 19848</strain>
    </source>
</reference>
<evidence type="ECO:0000313" key="2">
    <source>
        <dbReference type="EMBL" id="MCY7008494.1"/>
    </source>
</evidence>
<comment type="caution">
    <text evidence="2">The sequence shown here is derived from an EMBL/GenBank/DDBJ whole genome shotgun (WGS) entry which is preliminary data.</text>
</comment>
<keyword evidence="3" id="KW-1185">Reference proteome</keyword>
<accession>A0ABT4DMI0</accession>
<keyword evidence="2" id="KW-0547">Nucleotide-binding</keyword>
<keyword evidence="2" id="KW-0067">ATP-binding</keyword>
<dbReference type="Pfam" id="PF09820">
    <property type="entry name" value="AAA-ATPase_like"/>
    <property type="match status" value="1"/>
</dbReference>
<protein>
    <submittedName>
        <fullName evidence="2">ATP-binding protein</fullName>
    </submittedName>
</protein>